<evidence type="ECO:0000256" key="1">
    <source>
        <dbReference type="PROSITE-ProRule" id="PRU00182"/>
    </source>
</evidence>
<dbReference type="EMBL" id="CP135996">
    <property type="protein sequence ID" value="WOC32285.1"/>
    <property type="molecule type" value="Genomic_DNA"/>
</dbReference>
<dbReference type="SUPFAM" id="SSF55174">
    <property type="entry name" value="Alpha-L RNA-binding motif"/>
    <property type="match status" value="1"/>
</dbReference>
<dbReference type="SMART" id="SM00363">
    <property type="entry name" value="S4"/>
    <property type="match status" value="1"/>
</dbReference>
<keyword evidence="1" id="KW-0694">RNA-binding</keyword>
<dbReference type="InterPro" id="IPR036986">
    <property type="entry name" value="S4_RNA-bd_sf"/>
</dbReference>
<evidence type="ECO:0000259" key="2">
    <source>
        <dbReference type="SMART" id="SM00363"/>
    </source>
</evidence>
<dbReference type="InterPro" id="IPR002942">
    <property type="entry name" value="S4_RNA-bd"/>
</dbReference>
<name>A0AA97D821_9FIRM</name>
<gene>
    <name evidence="3" type="ORF">PXC00_00015</name>
</gene>
<proteinExistence type="predicted"/>
<reference evidence="4" key="3">
    <citation type="submission" date="2024-06" db="EMBL/GenBank/DDBJ databases">
        <authorList>
            <person name="Zeng C."/>
        </authorList>
    </citation>
    <scope>NUCLEOTIDE SEQUENCE [LARGE SCALE GENOMIC DNA]</scope>
    <source>
        <strain evidence="4">ZCY20-5</strain>
    </source>
</reference>
<protein>
    <submittedName>
        <fullName evidence="3">RNA-binding S4 domain-containing protein</fullName>
    </submittedName>
</protein>
<dbReference type="AlphaFoldDB" id="A0AA97D821"/>
<dbReference type="CDD" id="cd00165">
    <property type="entry name" value="S4"/>
    <property type="match status" value="1"/>
</dbReference>
<evidence type="ECO:0000313" key="4">
    <source>
        <dbReference type="Proteomes" id="UP001300604"/>
    </source>
</evidence>
<dbReference type="KEGG" id="carl:PXC00_00015"/>
<evidence type="ECO:0000313" key="3">
    <source>
        <dbReference type="EMBL" id="WOC32285.1"/>
    </source>
</evidence>
<dbReference type="PROSITE" id="PS50889">
    <property type="entry name" value="S4"/>
    <property type="match status" value="1"/>
</dbReference>
<reference evidence="4" key="2">
    <citation type="submission" date="2024-06" db="EMBL/GenBank/DDBJ databases">
        <title>Caproicibacterium argilliputei sp. nov, a novel caproic acid producing anaerobic bacterium isolated from pit mud.</title>
        <authorList>
            <person name="Zeng C."/>
        </authorList>
    </citation>
    <scope>NUCLEOTIDE SEQUENCE [LARGE SCALE GENOMIC DNA]</scope>
    <source>
        <strain evidence="4">ZCY20-5</strain>
    </source>
</reference>
<dbReference type="RefSeq" id="WP_275845903.1">
    <property type="nucleotide sequence ID" value="NZ_CP135996.1"/>
</dbReference>
<sequence length="71" mass="7528">MNRETITIDTAFIRLDALLKLAGAVDTGGRAKYVVQGGEVLVNGEVCTMRGKKLHSGDTVDYAGRAFEVAG</sequence>
<organism evidence="3 4">
    <name type="scientific">Caproicibacterium argilliputei</name>
    <dbReference type="NCBI Taxonomy" id="3030016"/>
    <lineage>
        <taxon>Bacteria</taxon>
        <taxon>Bacillati</taxon>
        <taxon>Bacillota</taxon>
        <taxon>Clostridia</taxon>
        <taxon>Eubacteriales</taxon>
        <taxon>Oscillospiraceae</taxon>
        <taxon>Caproicibacterium</taxon>
    </lineage>
</organism>
<reference evidence="3 4" key="1">
    <citation type="submission" date="2024-06" db="EMBL/GenBank/DDBJ databases">
        <title>Caproicibacterium argilliputei sp. nov, a novel caproic acid producing anaerobic bacterium isolated from pit mud.</title>
        <authorList>
            <person name="Xia S."/>
        </authorList>
    </citation>
    <scope>NUCLEOTIDE SEQUENCE [LARGE SCALE GENOMIC DNA]</scope>
    <source>
        <strain evidence="3 4">ZCY20-5</strain>
    </source>
</reference>
<dbReference type="Gene3D" id="3.10.290.10">
    <property type="entry name" value="RNA-binding S4 domain"/>
    <property type="match status" value="1"/>
</dbReference>
<dbReference type="Proteomes" id="UP001300604">
    <property type="component" value="Chromosome"/>
</dbReference>
<feature type="domain" description="RNA-binding S4" evidence="2">
    <location>
        <begin position="13"/>
        <end position="71"/>
    </location>
</feature>
<keyword evidence="4" id="KW-1185">Reference proteome</keyword>
<dbReference type="Pfam" id="PF13275">
    <property type="entry name" value="S4_2"/>
    <property type="match status" value="1"/>
</dbReference>
<dbReference type="GO" id="GO:0003723">
    <property type="term" value="F:RNA binding"/>
    <property type="evidence" value="ECO:0007669"/>
    <property type="project" value="UniProtKB-KW"/>
</dbReference>
<accession>A0AA97D821</accession>